<evidence type="ECO:0000259" key="12">
    <source>
        <dbReference type="PROSITE" id="PS51846"/>
    </source>
</evidence>
<evidence type="ECO:0000256" key="1">
    <source>
        <dbReference type="ARBA" id="ARBA00004651"/>
    </source>
</evidence>
<evidence type="ECO:0000256" key="2">
    <source>
        <dbReference type="ARBA" id="ARBA00022475"/>
    </source>
</evidence>
<keyword evidence="4" id="KW-0677">Repeat</keyword>
<reference evidence="13 14" key="1">
    <citation type="submission" date="2014-02" db="EMBL/GenBank/DDBJ databases">
        <title>The small core and large imbalanced accessory genome model reveals a collaborative survival strategy of Sorangium cellulosum strains in nature.</title>
        <authorList>
            <person name="Han K."/>
            <person name="Peng R."/>
            <person name="Blom J."/>
            <person name="Li Y.-Z."/>
        </authorList>
    </citation>
    <scope>NUCLEOTIDE SEQUENCE [LARGE SCALE GENOMIC DNA]</scope>
    <source>
        <strain evidence="13 14">So0007-03</strain>
    </source>
</reference>
<dbReference type="SMART" id="SM01091">
    <property type="entry name" value="CorC_HlyC"/>
    <property type="match status" value="1"/>
</dbReference>
<feature type="transmembrane region" description="Helical" evidence="10">
    <location>
        <begin position="6"/>
        <end position="27"/>
    </location>
</feature>
<proteinExistence type="predicted"/>
<feature type="transmembrane region" description="Helical" evidence="10">
    <location>
        <begin position="57"/>
        <end position="77"/>
    </location>
</feature>
<dbReference type="InterPro" id="IPR000644">
    <property type="entry name" value="CBS_dom"/>
</dbReference>
<evidence type="ECO:0000259" key="11">
    <source>
        <dbReference type="PROSITE" id="PS51371"/>
    </source>
</evidence>
<dbReference type="Proteomes" id="UP000075502">
    <property type="component" value="Unassembled WGS sequence"/>
</dbReference>
<dbReference type="Pfam" id="PF03471">
    <property type="entry name" value="CorC_HlyC"/>
    <property type="match status" value="1"/>
</dbReference>
<organism evidence="13 14">
    <name type="scientific">Sorangium cellulosum</name>
    <name type="common">Polyangium cellulosum</name>
    <dbReference type="NCBI Taxonomy" id="56"/>
    <lineage>
        <taxon>Bacteria</taxon>
        <taxon>Pseudomonadati</taxon>
        <taxon>Myxococcota</taxon>
        <taxon>Polyangia</taxon>
        <taxon>Polyangiales</taxon>
        <taxon>Polyangiaceae</taxon>
        <taxon>Sorangium</taxon>
    </lineage>
</organism>
<evidence type="ECO:0000256" key="10">
    <source>
        <dbReference type="SAM" id="Phobius"/>
    </source>
</evidence>
<dbReference type="SMART" id="SM00116">
    <property type="entry name" value="CBS"/>
    <property type="match status" value="2"/>
</dbReference>
<dbReference type="PROSITE" id="PS51371">
    <property type="entry name" value="CBS"/>
    <property type="match status" value="2"/>
</dbReference>
<dbReference type="InterPro" id="IPR016169">
    <property type="entry name" value="FAD-bd_PCMH_sub2"/>
</dbReference>
<dbReference type="InterPro" id="IPR046342">
    <property type="entry name" value="CBS_dom_sf"/>
</dbReference>
<dbReference type="InterPro" id="IPR051676">
    <property type="entry name" value="UPF0053_domain"/>
</dbReference>
<evidence type="ECO:0000256" key="8">
    <source>
        <dbReference type="PROSITE-ProRule" id="PRU00703"/>
    </source>
</evidence>
<protein>
    <recommendedName>
        <fullName evidence="15">Hemolysin</fullName>
    </recommendedName>
</protein>
<comment type="subcellular location">
    <subcellularLocation>
        <location evidence="1">Cell membrane</location>
        <topology evidence="1">Multi-pass membrane protein</topology>
    </subcellularLocation>
</comment>
<keyword evidence="3 9" id="KW-0812">Transmembrane</keyword>
<evidence type="ECO:0000256" key="3">
    <source>
        <dbReference type="ARBA" id="ARBA00022692"/>
    </source>
</evidence>
<keyword evidence="5 9" id="KW-1133">Transmembrane helix</keyword>
<dbReference type="SUPFAM" id="SSF56176">
    <property type="entry name" value="FAD-binding/transporter-associated domain-like"/>
    <property type="match status" value="1"/>
</dbReference>
<dbReference type="Gene3D" id="3.10.580.10">
    <property type="entry name" value="CBS-domain"/>
    <property type="match status" value="1"/>
</dbReference>
<dbReference type="AlphaFoldDB" id="A0A150T6Q6"/>
<keyword evidence="2" id="KW-1003">Cell membrane</keyword>
<evidence type="ECO:0000256" key="4">
    <source>
        <dbReference type="ARBA" id="ARBA00022737"/>
    </source>
</evidence>
<evidence type="ECO:0008006" key="15">
    <source>
        <dbReference type="Google" id="ProtNLM"/>
    </source>
</evidence>
<dbReference type="InterPro" id="IPR005170">
    <property type="entry name" value="Transptr-assoc_dom"/>
</dbReference>
<evidence type="ECO:0000313" key="14">
    <source>
        <dbReference type="Proteomes" id="UP000075502"/>
    </source>
</evidence>
<feature type="domain" description="CBS" evidence="11">
    <location>
        <begin position="284"/>
        <end position="341"/>
    </location>
</feature>
<evidence type="ECO:0000313" key="13">
    <source>
        <dbReference type="EMBL" id="KYG00382.1"/>
    </source>
</evidence>
<keyword evidence="6 8" id="KW-0129">CBS domain</keyword>
<feature type="transmembrane region" description="Helical" evidence="10">
    <location>
        <begin position="135"/>
        <end position="157"/>
    </location>
</feature>
<evidence type="ECO:0000256" key="5">
    <source>
        <dbReference type="ARBA" id="ARBA00022989"/>
    </source>
</evidence>
<dbReference type="CDD" id="cd04590">
    <property type="entry name" value="CBS_pair_CorC_HlyC_assoc"/>
    <property type="match status" value="1"/>
</dbReference>
<dbReference type="Gene3D" id="3.30.465.10">
    <property type="match status" value="1"/>
</dbReference>
<evidence type="ECO:0000256" key="9">
    <source>
        <dbReference type="PROSITE-ProRule" id="PRU01193"/>
    </source>
</evidence>
<feature type="domain" description="CBS" evidence="11">
    <location>
        <begin position="221"/>
        <end position="279"/>
    </location>
</feature>
<dbReference type="PANTHER" id="PTHR43099:SF2">
    <property type="entry name" value="UPF0053 PROTEIN YRKA"/>
    <property type="match status" value="1"/>
</dbReference>
<dbReference type="EMBL" id="JEME01003427">
    <property type="protein sequence ID" value="KYG00382.1"/>
    <property type="molecule type" value="Genomic_DNA"/>
</dbReference>
<dbReference type="PROSITE" id="PS51846">
    <property type="entry name" value="CNNM"/>
    <property type="match status" value="1"/>
</dbReference>
<dbReference type="SUPFAM" id="SSF54631">
    <property type="entry name" value="CBS-domain pair"/>
    <property type="match status" value="1"/>
</dbReference>
<dbReference type="GO" id="GO:0050660">
    <property type="term" value="F:flavin adenine dinucleotide binding"/>
    <property type="evidence" value="ECO:0007669"/>
    <property type="project" value="InterPro"/>
</dbReference>
<comment type="caution">
    <text evidence="13">The sequence shown here is derived from an EMBL/GenBank/DDBJ whole genome shotgun (WGS) entry which is preliminary data.</text>
</comment>
<feature type="transmembrane region" description="Helical" evidence="10">
    <location>
        <begin position="97"/>
        <end position="123"/>
    </location>
</feature>
<sequence>MTLVYLLGTALLVLLNAFFVASEFAIVKMRPTRLEQLVREGDARAQLALQMSQRLDAYLSANQLGITLASLGLGWIGEPAIAHLIEPLLAPLDAWSGVGAHAIAVGISFIIITALHTVIGELAPKSLAIQRTEKVTLWAARPLHGFFVLMWPVIWVLNSMANGFVRLFGLRPVGEEEIAHTSEELRLLLTKSPAGLDPALRSMLVRIFDLRRRTARHVMSLRTDAATLRANMTIEEAVRTVADAGYSRYPVLDEQGKNVLGYLHLRDLFDVLSHRRRATRVAELLRKPIFARENTSVERLRLEMQARQVPVAIITSASGEFIGLVTMEDLIEEIVGEIRDENDEEVPPIHRRGGGIVDVDGRVLLADLERDAHIVLLPEVKTVETVGGYMLGRLEHPPEAGERVECEGYTLVAMDVAGRRVRRVRIVPTDAAGGERS</sequence>
<keyword evidence="7 9" id="KW-0472">Membrane</keyword>
<dbReference type="InterPro" id="IPR044751">
    <property type="entry name" value="Ion_transp-like_CBS"/>
</dbReference>
<dbReference type="InterPro" id="IPR036318">
    <property type="entry name" value="FAD-bd_PCMH-like_sf"/>
</dbReference>
<dbReference type="InterPro" id="IPR002550">
    <property type="entry name" value="CNNM"/>
</dbReference>
<dbReference type="Pfam" id="PF01595">
    <property type="entry name" value="CNNM"/>
    <property type="match status" value="1"/>
</dbReference>
<evidence type="ECO:0000256" key="7">
    <source>
        <dbReference type="ARBA" id="ARBA00023136"/>
    </source>
</evidence>
<dbReference type="Pfam" id="PF00571">
    <property type="entry name" value="CBS"/>
    <property type="match status" value="2"/>
</dbReference>
<accession>A0A150T6Q6</accession>
<gene>
    <name evidence="13" type="ORF">BE21_07355</name>
</gene>
<feature type="domain" description="CNNM transmembrane" evidence="12">
    <location>
        <begin position="1"/>
        <end position="200"/>
    </location>
</feature>
<name>A0A150T6Q6_SORCE</name>
<dbReference type="GO" id="GO:0005886">
    <property type="term" value="C:plasma membrane"/>
    <property type="evidence" value="ECO:0007669"/>
    <property type="project" value="UniProtKB-SubCell"/>
</dbReference>
<dbReference type="PANTHER" id="PTHR43099">
    <property type="entry name" value="UPF0053 PROTEIN YRKA"/>
    <property type="match status" value="1"/>
</dbReference>
<evidence type="ECO:0000256" key="6">
    <source>
        <dbReference type="ARBA" id="ARBA00023122"/>
    </source>
</evidence>